<protein>
    <submittedName>
        <fullName evidence="9">Xanthine/uracil/vitamin c permease</fullName>
    </submittedName>
</protein>
<dbReference type="OrthoDB" id="9805749at2"/>
<name>A0A498R9R8_9FIRM</name>
<evidence type="ECO:0000256" key="3">
    <source>
        <dbReference type="ARBA" id="ARBA00022448"/>
    </source>
</evidence>
<evidence type="ECO:0000256" key="2">
    <source>
        <dbReference type="ARBA" id="ARBA00008821"/>
    </source>
</evidence>
<feature type="transmembrane region" description="Helical" evidence="8">
    <location>
        <begin position="166"/>
        <end position="184"/>
    </location>
</feature>
<dbReference type="NCBIfam" id="NF037981">
    <property type="entry name" value="NCS2_1"/>
    <property type="match status" value="1"/>
</dbReference>
<feature type="region of interest" description="Disordered" evidence="7">
    <location>
        <begin position="431"/>
        <end position="451"/>
    </location>
</feature>
<organism evidence="9 10">
    <name type="scientific">Lucifera butyrica</name>
    <dbReference type="NCBI Taxonomy" id="1351585"/>
    <lineage>
        <taxon>Bacteria</taxon>
        <taxon>Bacillati</taxon>
        <taxon>Bacillota</taxon>
        <taxon>Negativicutes</taxon>
        <taxon>Veillonellales</taxon>
        <taxon>Veillonellaceae</taxon>
        <taxon>Lucifera</taxon>
    </lineage>
</organism>
<dbReference type="GO" id="GO:0005886">
    <property type="term" value="C:plasma membrane"/>
    <property type="evidence" value="ECO:0007669"/>
    <property type="project" value="TreeGrafter"/>
</dbReference>
<dbReference type="Pfam" id="PF00860">
    <property type="entry name" value="Xan_ur_permease"/>
    <property type="match status" value="1"/>
</dbReference>
<accession>A0A498R9R8</accession>
<sequence length="451" mass="48627">MTHLRLRYALNERPPLGKALLFSLQWLVICVPFVIIIGNVVAGLHFSEADKQVMYLQRLFFVTGLSVLLQAYYGHRLPVLSGPAAILLVGVVTALSKSYDVIYSSMALGGLLLLGASVTGLFKRLTGLFTPRIVAVILLLIAFTLAPTIMKMIVTISAGIPVIDNLLFSLLLLFVMLLAGRFLRGIWKSTLVVWAIMSGTLLYRILFPMRIINPASVHFKISLDYLSMGISQVTLEIPVVAAFLICFLALLINDLGSIQAMERLIQPDLMEKRITRGVACTGLSNLLAGFLGVIGPVNYSFSAGVVLVAGCASFWVLAPAGLGLLLISLFPGVIAILGSIPQAVTGTILLYIMCSQMTSGLQIIADDPGPYTLESGIIIATPILIGTMIAFLPAAVVANFPAMLRPIIGNGFIVGVLTVFIMEHVIFPASPRSRPQDKLSKGDDIDERGRY</sequence>
<gene>
    <name evidence="9" type="ORF">LUCI_2123</name>
</gene>
<feature type="transmembrane region" description="Helical" evidence="8">
    <location>
        <begin position="54"/>
        <end position="72"/>
    </location>
</feature>
<evidence type="ECO:0000256" key="4">
    <source>
        <dbReference type="ARBA" id="ARBA00022692"/>
    </source>
</evidence>
<keyword evidence="6 8" id="KW-0472">Membrane</keyword>
<evidence type="ECO:0000256" key="6">
    <source>
        <dbReference type="ARBA" id="ARBA00023136"/>
    </source>
</evidence>
<keyword evidence="4 8" id="KW-0812">Transmembrane</keyword>
<feature type="transmembrane region" description="Helical" evidence="8">
    <location>
        <begin position="377"/>
        <end position="400"/>
    </location>
</feature>
<feature type="transmembrane region" description="Helical" evidence="8">
    <location>
        <begin position="348"/>
        <end position="365"/>
    </location>
</feature>
<keyword evidence="5 8" id="KW-1133">Transmembrane helix</keyword>
<reference evidence="9 10" key="1">
    <citation type="submission" date="2018-06" db="EMBL/GenBank/DDBJ databases">
        <authorList>
            <person name="Strepis N."/>
        </authorList>
    </citation>
    <scope>NUCLEOTIDE SEQUENCE [LARGE SCALE GENOMIC DNA]</scope>
    <source>
        <strain evidence="9">LUCI</strain>
    </source>
</reference>
<feature type="transmembrane region" description="Helical" evidence="8">
    <location>
        <begin position="232"/>
        <end position="253"/>
    </location>
</feature>
<feature type="transmembrane region" description="Helical" evidence="8">
    <location>
        <begin position="274"/>
        <end position="294"/>
    </location>
</feature>
<dbReference type="PANTHER" id="PTHR42810">
    <property type="entry name" value="PURINE PERMEASE C1399.01C-RELATED"/>
    <property type="match status" value="1"/>
</dbReference>
<proteinExistence type="inferred from homology"/>
<evidence type="ECO:0000256" key="8">
    <source>
        <dbReference type="SAM" id="Phobius"/>
    </source>
</evidence>
<feature type="transmembrane region" description="Helical" evidence="8">
    <location>
        <begin position="102"/>
        <end position="122"/>
    </location>
</feature>
<dbReference type="AlphaFoldDB" id="A0A498R9R8"/>
<dbReference type="PANTHER" id="PTHR42810:SF1">
    <property type="entry name" value="PURINE PERMEASE YWDJ-RELATED"/>
    <property type="match status" value="1"/>
</dbReference>
<feature type="transmembrane region" description="Helical" evidence="8">
    <location>
        <begin position="407"/>
        <end position="427"/>
    </location>
</feature>
<keyword evidence="10" id="KW-1185">Reference proteome</keyword>
<evidence type="ECO:0000313" key="10">
    <source>
        <dbReference type="Proteomes" id="UP000277811"/>
    </source>
</evidence>
<feature type="transmembrane region" description="Helical" evidence="8">
    <location>
        <begin position="314"/>
        <end position="336"/>
    </location>
</feature>
<evidence type="ECO:0000256" key="5">
    <source>
        <dbReference type="ARBA" id="ARBA00022989"/>
    </source>
</evidence>
<evidence type="ECO:0000313" key="9">
    <source>
        <dbReference type="EMBL" id="VBB06883.1"/>
    </source>
</evidence>
<dbReference type="GO" id="GO:0042907">
    <property type="term" value="F:xanthine transmembrane transporter activity"/>
    <property type="evidence" value="ECO:0007669"/>
    <property type="project" value="TreeGrafter"/>
</dbReference>
<feature type="transmembrane region" description="Helical" evidence="8">
    <location>
        <begin position="20"/>
        <end position="42"/>
    </location>
</feature>
<dbReference type="EMBL" id="UPPP01000069">
    <property type="protein sequence ID" value="VBB06883.1"/>
    <property type="molecule type" value="Genomic_DNA"/>
</dbReference>
<feature type="compositionally biased region" description="Basic and acidic residues" evidence="7">
    <location>
        <begin position="434"/>
        <end position="451"/>
    </location>
</feature>
<evidence type="ECO:0000256" key="1">
    <source>
        <dbReference type="ARBA" id="ARBA00004141"/>
    </source>
</evidence>
<keyword evidence="3" id="KW-0813">Transport</keyword>
<comment type="similarity">
    <text evidence="2">Belongs to the nucleobase:cation symporter-2 (NCS2) (TC 2.A.40) family.</text>
</comment>
<dbReference type="Proteomes" id="UP000277811">
    <property type="component" value="Unassembled WGS sequence"/>
</dbReference>
<feature type="transmembrane region" description="Helical" evidence="8">
    <location>
        <begin position="191"/>
        <end position="212"/>
    </location>
</feature>
<comment type="subcellular location">
    <subcellularLocation>
        <location evidence="1">Membrane</location>
        <topology evidence="1">Multi-pass membrane protein</topology>
    </subcellularLocation>
</comment>
<dbReference type="RefSeq" id="WP_122627835.1">
    <property type="nucleotide sequence ID" value="NZ_UPPP01000069.1"/>
</dbReference>
<feature type="transmembrane region" description="Helical" evidence="8">
    <location>
        <begin position="79"/>
        <end position="96"/>
    </location>
</feature>
<dbReference type="InterPro" id="IPR006043">
    <property type="entry name" value="NCS2"/>
</dbReference>
<evidence type="ECO:0000256" key="7">
    <source>
        <dbReference type="SAM" id="MobiDB-lite"/>
    </source>
</evidence>
<feature type="transmembrane region" description="Helical" evidence="8">
    <location>
        <begin position="134"/>
        <end position="160"/>
    </location>
</feature>